<dbReference type="Pfam" id="PF04851">
    <property type="entry name" value="ResIII"/>
    <property type="match status" value="1"/>
</dbReference>
<accession>A0A160GF61</accession>
<evidence type="ECO:0000256" key="10">
    <source>
        <dbReference type="ARBA" id="ARBA00023236"/>
    </source>
</evidence>
<reference evidence="19 21" key="2">
    <citation type="submission" date="2018-06" db="EMBL/GenBank/DDBJ databases">
        <authorList>
            <consortium name="Pathogen Informatics"/>
            <person name="Doyle S."/>
        </authorList>
    </citation>
    <scope>NUCLEOTIDE SEQUENCE [LARGE SCALE GENOMIC DNA]</scope>
    <source>
        <strain evidence="19 21">NCTC11227</strain>
    </source>
</reference>
<keyword evidence="4 13" id="KW-0547">Nucleotide-binding</keyword>
<keyword evidence="6 13" id="KW-0228">DNA excision</keyword>
<keyword evidence="3 13" id="KW-0963">Cytoplasm</keyword>
<dbReference type="InterPro" id="IPR024759">
    <property type="entry name" value="UvrB_YAD/RRR_dom"/>
</dbReference>
<keyword evidence="10 13" id="KW-0742">SOS response</keyword>
<evidence type="ECO:0000256" key="3">
    <source>
        <dbReference type="ARBA" id="ARBA00022490"/>
    </source>
</evidence>
<keyword evidence="7 13" id="KW-0067">ATP-binding</keyword>
<evidence type="ECO:0000256" key="6">
    <source>
        <dbReference type="ARBA" id="ARBA00022769"/>
    </source>
</evidence>
<feature type="short sequence motif" description="Beta-hairpin" evidence="13">
    <location>
        <begin position="131"/>
        <end position="154"/>
    </location>
</feature>
<dbReference type="PROSITE" id="PS51194">
    <property type="entry name" value="HELICASE_CTER"/>
    <property type="match status" value="1"/>
</dbReference>
<dbReference type="GO" id="GO:0006289">
    <property type="term" value="P:nucleotide-excision repair"/>
    <property type="evidence" value="ECO:0007669"/>
    <property type="project" value="UniProtKB-UniRule"/>
</dbReference>
<dbReference type="PROSITE" id="PS51192">
    <property type="entry name" value="HELICASE_ATP_BIND_1"/>
    <property type="match status" value="1"/>
</dbReference>
<dbReference type="InterPro" id="IPR001943">
    <property type="entry name" value="UVR_dom"/>
</dbReference>
<dbReference type="Pfam" id="PF17757">
    <property type="entry name" value="UvrB_inter"/>
    <property type="match status" value="1"/>
</dbReference>
<dbReference type="Pfam" id="PF12344">
    <property type="entry name" value="UvrB"/>
    <property type="match status" value="1"/>
</dbReference>
<dbReference type="GO" id="GO:0009432">
    <property type="term" value="P:SOS response"/>
    <property type="evidence" value="ECO:0007669"/>
    <property type="project" value="UniProtKB-UniRule"/>
</dbReference>
<evidence type="ECO:0000313" key="19">
    <source>
        <dbReference type="EMBL" id="STY87212.1"/>
    </source>
</evidence>
<dbReference type="GO" id="GO:0005524">
    <property type="term" value="F:ATP binding"/>
    <property type="evidence" value="ECO:0007669"/>
    <property type="project" value="UniProtKB-UniRule"/>
</dbReference>
<comment type="subunit">
    <text evidence="11 13 14">Forms a heterotetramer with UvrA during the search for lesions. Interacts with UvrC in an incision complex.</text>
</comment>
<reference evidence="18 20" key="1">
    <citation type="submission" date="2015-04" db="EMBL/GenBank/DDBJ databases">
        <authorList>
            <person name="Calcutt M.J."/>
            <person name="Foecking M.F."/>
        </authorList>
    </citation>
    <scope>NUCLEOTIDE SEQUENCE [LARGE SCALE GENOMIC DNA]</scope>
    <source>
        <strain evidence="18 20">199/55</strain>
    </source>
</reference>
<comment type="domain">
    <text evidence="13">The beta-hairpin motif is involved in DNA binding.</text>
</comment>
<keyword evidence="20" id="KW-1185">Reference proteome</keyword>
<dbReference type="Gene3D" id="4.10.860.10">
    <property type="entry name" value="UVR domain"/>
    <property type="match status" value="1"/>
</dbReference>
<evidence type="ECO:0000256" key="7">
    <source>
        <dbReference type="ARBA" id="ARBA00022840"/>
    </source>
</evidence>
<dbReference type="STRING" id="29433.MOVS_05765"/>
<sequence length="709" mass="79979">MRIPDIKNTTREERHLNQLAKQLQESAELTGVNVSGTQISSQAFDLVSDYEPAGDQPTAIAGLVDGVKAGRTEQLLLGVTGSGKTYTMAKVIAELGRPAIIMAHNKTLAAQLYGEFKAFFPNNAVEYFVSYYDYYQPEAYVPASDTFIEKDSAINDHIDQMRLSATRALLERRDAIIVASVSAIYGLGDPESYLKMLLHVVVGDVVDRTALIKRLVELQYERNELDFGRGTYRIRGETLDIYPAESESLAVRIEMFDDEVEKIVWFDPLTGKNVRTAPRITIYPKSHYVTPREKLEQASDTIKAELAERLDYFRDNDKLIEAQRIKERTQYDLEMIQQLGYCNGIENYSRHLSGRPAGLAPPTLFDYVPDDALLFIDESHVTVPQIGAMYKGDRSRKETLVSYGFRLPSAMDNRPMKFEEWERIKPSTIYVSATPALYELEKAQNIVEQVVRPTGLIDPVLEIRPVLTQVDDVLGEINLRKPLNERVLITTLTKRMAEDLTSYLKEYGVKVAYLHSDIDTVERMKIIHELRTGVHDVLVGINLLREGLDMPEVSLVAIFDADKEGFLRSERSLIQTIGRAARHVNGKAILYADSITPSMQKAIDETERRRAKQIAFNTEHGITPKSASRAITDKIDTGEEEAMHALGSAVIAQSAIAGVDEEILRRPELIVKEINRLEKQMRTLSAELKFEEAARVRDVVLALKERLID</sequence>
<dbReference type="PROSITE" id="PS50151">
    <property type="entry name" value="UVR"/>
    <property type="match status" value="1"/>
</dbReference>
<feature type="domain" description="UVR" evidence="15">
    <location>
        <begin position="671"/>
        <end position="706"/>
    </location>
</feature>
<comment type="function">
    <text evidence="13">The UvrABC repair system catalyzes the recognition and processing of DNA lesions. A damage recognition complex composed of 2 UvrA and 2 UvrB subunits scans DNA for abnormalities. Upon binding of the UvrA(2)B(2) complex to a putative damaged site, the DNA wraps around one UvrB monomer. DNA wrap is dependent on ATP binding by UvrB and probably causes local melting of the DNA helix, facilitating insertion of UvrB beta-hairpin between the DNA strands. Then UvrB probes one DNA strand for the presence of a lesion. If a lesion is found the UvrA subunits dissociate and the UvrB-DNA preincision complex is formed. This complex is subsequently bound by UvrC and the second UvrB is released. If no lesion is found, the DNA wraps around the other UvrB subunit that will check the other stand for damage.</text>
</comment>
<name>A0A160GF61_9GAMM</name>
<feature type="domain" description="Helicase ATP-binding" evidence="16">
    <location>
        <begin position="65"/>
        <end position="198"/>
    </location>
</feature>
<evidence type="ECO:0000256" key="12">
    <source>
        <dbReference type="ARBA" id="ARBA00029504"/>
    </source>
</evidence>
<protein>
    <recommendedName>
        <fullName evidence="12 13">UvrABC system protein B</fullName>
        <shortName evidence="13">Protein UvrB</shortName>
    </recommendedName>
    <alternativeName>
        <fullName evidence="13">Excinuclease ABC subunit B</fullName>
    </alternativeName>
</protein>
<comment type="similarity">
    <text evidence="2 13 14">Belongs to the UvrB family.</text>
</comment>
<evidence type="ECO:0000256" key="11">
    <source>
        <dbReference type="ARBA" id="ARBA00026033"/>
    </source>
</evidence>
<evidence type="ECO:0000256" key="14">
    <source>
        <dbReference type="RuleBase" id="RU003587"/>
    </source>
</evidence>
<dbReference type="AlphaFoldDB" id="A0A160GF61"/>
<dbReference type="Pfam" id="PF02151">
    <property type="entry name" value="UVR"/>
    <property type="match status" value="1"/>
</dbReference>
<dbReference type="InterPro" id="IPR041471">
    <property type="entry name" value="UvrB_inter"/>
</dbReference>
<dbReference type="InterPro" id="IPR004807">
    <property type="entry name" value="UvrB"/>
</dbReference>
<dbReference type="Gene3D" id="6.10.140.240">
    <property type="match status" value="1"/>
</dbReference>
<dbReference type="CDD" id="cd18790">
    <property type="entry name" value="SF2_C_UvrB"/>
    <property type="match status" value="1"/>
</dbReference>
<evidence type="ECO:0000256" key="8">
    <source>
        <dbReference type="ARBA" id="ARBA00022881"/>
    </source>
</evidence>
<dbReference type="EMBL" id="UGPW01000001">
    <property type="protein sequence ID" value="STY87212.1"/>
    <property type="molecule type" value="Genomic_DNA"/>
</dbReference>
<evidence type="ECO:0000256" key="9">
    <source>
        <dbReference type="ARBA" id="ARBA00023204"/>
    </source>
</evidence>
<dbReference type="GO" id="GO:0009380">
    <property type="term" value="C:excinuclease repair complex"/>
    <property type="evidence" value="ECO:0007669"/>
    <property type="project" value="InterPro"/>
</dbReference>
<dbReference type="EMBL" id="CP011158">
    <property type="protein sequence ID" value="ANB91569.1"/>
    <property type="molecule type" value="Genomic_DNA"/>
</dbReference>
<dbReference type="InterPro" id="IPR027417">
    <property type="entry name" value="P-loop_NTPase"/>
</dbReference>
<dbReference type="InterPro" id="IPR014001">
    <property type="entry name" value="Helicase_ATP-bd"/>
</dbReference>
<dbReference type="CDD" id="cd17916">
    <property type="entry name" value="DEXHc_UvrB"/>
    <property type="match status" value="1"/>
</dbReference>
<proteinExistence type="inferred from homology"/>
<dbReference type="GO" id="GO:0009381">
    <property type="term" value="F:excinuclease ABC activity"/>
    <property type="evidence" value="ECO:0007669"/>
    <property type="project" value="UniProtKB-UniRule"/>
</dbReference>
<dbReference type="Proteomes" id="UP000255102">
    <property type="component" value="Unassembled WGS sequence"/>
</dbReference>
<dbReference type="NCBIfam" id="NF003673">
    <property type="entry name" value="PRK05298.1"/>
    <property type="match status" value="1"/>
</dbReference>
<dbReference type="NCBIfam" id="TIGR00631">
    <property type="entry name" value="uvrb"/>
    <property type="match status" value="1"/>
</dbReference>
<feature type="binding site" evidence="13">
    <location>
        <begin position="78"/>
        <end position="85"/>
    </location>
    <ligand>
        <name>ATP</name>
        <dbReference type="ChEBI" id="CHEBI:30616"/>
    </ligand>
</feature>
<evidence type="ECO:0000313" key="18">
    <source>
        <dbReference type="EMBL" id="ANB91569.1"/>
    </source>
</evidence>
<dbReference type="Gene3D" id="3.40.50.300">
    <property type="entry name" value="P-loop containing nucleotide triphosphate hydrolases"/>
    <property type="match status" value="3"/>
</dbReference>
<dbReference type="Proteomes" id="UP000076765">
    <property type="component" value="Chromosome"/>
</dbReference>
<keyword evidence="5 13" id="KW-0227">DNA damage</keyword>
<dbReference type="HAMAP" id="MF_00204">
    <property type="entry name" value="UvrB"/>
    <property type="match status" value="1"/>
</dbReference>
<dbReference type="InterPro" id="IPR001650">
    <property type="entry name" value="Helicase_C-like"/>
</dbReference>
<dbReference type="Pfam" id="PF00271">
    <property type="entry name" value="Helicase_C"/>
    <property type="match status" value="1"/>
</dbReference>
<gene>
    <name evidence="13 19" type="primary">uvrB</name>
    <name evidence="18" type="ORF">MOVS_05765</name>
    <name evidence="19" type="ORF">NCTC11227_01213</name>
</gene>
<dbReference type="GO" id="GO:0005737">
    <property type="term" value="C:cytoplasm"/>
    <property type="evidence" value="ECO:0007669"/>
    <property type="project" value="UniProtKB-SubCell"/>
</dbReference>
<dbReference type="GO" id="GO:0003677">
    <property type="term" value="F:DNA binding"/>
    <property type="evidence" value="ECO:0007669"/>
    <property type="project" value="UniProtKB-UniRule"/>
</dbReference>
<evidence type="ECO:0000259" key="17">
    <source>
        <dbReference type="PROSITE" id="PS51194"/>
    </source>
</evidence>
<evidence type="ECO:0000256" key="4">
    <source>
        <dbReference type="ARBA" id="ARBA00022741"/>
    </source>
</evidence>
<evidence type="ECO:0000313" key="20">
    <source>
        <dbReference type="Proteomes" id="UP000076765"/>
    </source>
</evidence>
<dbReference type="SMART" id="SM00487">
    <property type="entry name" value="DEXDc"/>
    <property type="match status" value="1"/>
</dbReference>
<organism evidence="19 21">
    <name type="scientific">Moraxella ovis</name>
    <dbReference type="NCBI Taxonomy" id="29433"/>
    <lineage>
        <taxon>Bacteria</taxon>
        <taxon>Pseudomonadati</taxon>
        <taxon>Pseudomonadota</taxon>
        <taxon>Gammaproteobacteria</taxon>
        <taxon>Moraxellales</taxon>
        <taxon>Moraxellaceae</taxon>
        <taxon>Moraxella</taxon>
    </lineage>
</organism>
<dbReference type="FunFam" id="3.40.50.300:FF:000477">
    <property type="entry name" value="UvrABC system protein B"/>
    <property type="match status" value="1"/>
</dbReference>
<dbReference type="RefSeq" id="WP_063514147.1">
    <property type="nucleotide sequence ID" value="NZ_CP011158.1"/>
</dbReference>
<evidence type="ECO:0000313" key="21">
    <source>
        <dbReference type="Proteomes" id="UP000255102"/>
    </source>
</evidence>
<comment type="subcellular location">
    <subcellularLocation>
        <location evidence="1 13 14">Cytoplasm</location>
    </subcellularLocation>
</comment>
<evidence type="ECO:0000259" key="16">
    <source>
        <dbReference type="PROSITE" id="PS51192"/>
    </source>
</evidence>
<dbReference type="InterPro" id="IPR036876">
    <property type="entry name" value="UVR_dom_sf"/>
</dbReference>
<dbReference type="PANTHER" id="PTHR24029:SF0">
    <property type="entry name" value="UVRABC SYSTEM PROTEIN B"/>
    <property type="match status" value="1"/>
</dbReference>
<dbReference type="GO" id="GO:0016887">
    <property type="term" value="F:ATP hydrolysis activity"/>
    <property type="evidence" value="ECO:0007669"/>
    <property type="project" value="InterPro"/>
</dbReference>
<evidence type="ECO:0000256" key="1">
    <source>
        <dbReference type="ARBA" id="ARBA00004496"/>
    </source>
</evidence>
<evidence type="ECO:0000256" key="13">
    <source>
        <dbReference type="HAMAP-Rule" id="MF_00204"/>
    </source>
</evidence>
<evidence type="ECO:0000256" key="2">
    <source>
        <dbReference type="ARBA" id="ARBA00008533"/>
    </source>
</evidence>
<dbReference type="PANTHER" id="PTHR24029">
    <property type="entry name" value="UVRABC SYSTEM PROTEIN B"/>
    <property type="match status" value="1"/>
</dbReference>
<dbReference type="SUPFAM" id="SSF52540">
    <property type="entry name" value="P-loop containing nucleoside triphosphate hydrolases"/>
    <property type="match status" value="2"/>
</dbReference>
<dbReference type="SUPFAM" id="SSF46600">
    <property type="entry name" value="C-terminal UvrC-binding domain of UvrB"/>
    <property type="match status" value="1"/>
</dbReference>
<feature type="domain" description="Helicase C-terminal" evidence="17">
    <location>
        <begin position="469"/>
        <end position="622"/>
    </location>
</feature>
<dbReference type="KEGG" id="moi:MOVS_05765"/>
<dbReference type="InterPro" id="IPR006935">
    <property type="entry name" value="Helicase/UvrB_N"/>
</dbReference>
<keyword evidence="9 13" id="KW-0234">DNA repair</keyword>
<dbReference type="SMART" id="SM00490">
    <property type="entry name" value="HELICc"/>
    <property type="match status" value="1"/>
</dbReference>
<keyword evidence="8 13" id="KW-0267">Excision nuclease</keyword>
<evidence type="ECO:0000256" key="5">
    <source>
        <dbReference type="ARBA" id="ARBA00022763"/>
    </source>
</evidence>
<evidence type="ECO:0000259" key="15">
    <source>
        <dbReference type="PROSITE" id="PS50151"/>
    </source>
</evidence>